<feature type="compositionally biased region" description="Low complexity" evidence="2">
    <location>
        <begin position="378"/>
        <end position="405"/>
    </location>
</feature>
<dbReference type="InterPro" id="IPR008936">
    <property type="entry name" value="Rho_GTPase_activation_prot"/>
</dbReference>
<dbReference type="PANTHER" id="PTHR23176:SF129">
    <property type="entry name" value="RHO GTPASE ACTIVATING PROTEIN AT 16F, ISOFORM E-RELATED"/>
    <property type="match status" value="1"/>
</dbReference>
<feature type="region of interest" description="Disordered" evidence="2">
    <location>
        <begin position="124"/>
        <end position="285"/>
    </location>
</feature>
<evidence type="ECO:0000259" key="5">
    <source>
        <dbReference type="PROSITE" id="PS50238"/>
    </source>
</evidence>
<proteinExistence type="predicted"/>
<dbReference type="GO" id="GO:0005737">
    <property type="term" value="C:cytoplasm"/>
    <property type="evidence" value="ECO:0007669"/>
    <property type="project" value="TreeGrafter"/>
</dbReference>
<dbReference type="CDD" id="cd06093">
    <property type="entry name" value="PX_domain"/>
    <property type="match status" value="1"/>
</dbReference>
<evidence type="ECO:0000256" key="1">
    <source>
        <dbReference type="ARBA" id="ARBA00022468"/>
    </source>
</evidence>
<feature type="compositionally biased region" description="Polar residues" evidence="2">
    <location>
        <begin position="328"/>
        <end position="337"/>
    </location>
</feature>
<accession>A0A8H7S9Y7</accession>
<dbReference type="GO" id="GO:0007165">
    <property type="term" value="P:signal transduction"/>
    <property type="evidence" value="ECO:0007669"/>
    <property type="project" value="InterPro"/>
</dbReference>
<keyword evidence="1" id="KW-0343">GTPase activation</keyword>
<dbReference type="InterPro" id="IPR001683">
    <property type="entry name" value="PX_dom"/>
</dbReference>
<feature type="compositionally biased region" description="Low complexity" evidence="2">
    <location>
        <begin position="86"/>
        <end position="107"/>
    </location>
</feature>
<feature type="compositionally biased region" description="Low complexity" evidence="2">
    <location>
        <begin position="1061"/>
        <end position="1074"/>
    </location>
</feature>
<feature type="domain" description="Rho-GAP" evidence="5">
    <location>
        <begin position="848"/>
        <end position="1054"/>
    </location>
</feature>
<dbReference type="OrthoDB" id="185175at2759"/>
<dbReference type="SMART" id="SM00233">
    <property type="entry name" value="PH"/>
    <property type="match status" value="1"/>
</dbReference>
<dbReference type="AlphaFoldDB" id="A0A8H7S9Y7"/>
<dbReference type="SUPFAM" id="SSF64268">
    <property type="entry name" value="PX domain"/>
    <property type="match status" value="1"/>
</dbReference>
<dbReference type="InterPro" id="IPR000198">
    <property type="entry name" value="RhoGAP_dom"/>
</dbReference>
<dbReference type="InterPro" id="IPR036871">
    <property type="entry name" value="PX_dom_sf"/>
</dbReference>
<evidence type="ECO:0000313" key="6">
    <source>
        <dbReference type="EMBL" id="KAG2224173.1"/>
    </source>
</evidence>
<dbReference type="SUPFAM" id="SSF50729">
    <property type="entry name" value="PH domain-like"/>
    <property type="match status" value="1"/>
</dbReference>
<feature type="region of interest" description="Disordered" evidence="2">
    <location>
        <begin position="435"/>
        <end position="484"/>
    </location>
</feature>
<dbReference type="Gene3D" id="3.30.1520.10">
    <property type="entry name" value="Phox-like domain"/>
    <property type="match status" value="1"/>
</dbReference>
<feature type="region of interest" description="Disordered" evidence="2">
    <location>
        <begin position="1169"/>
        <end position="1199"/>
    </location>
</feature>
<organism evidence="6 7">
    <name type="scientific">Circinella minor</name>
    <dbReference type="NCBI Taxonomy" id="1195481"/>
    <lineage>
        <taxon>Eukaryota</taxon>
        <taxon>Fungi</taxon>
        <taxon>Fungi incertae sedis</taxon>
        <taxon>Mucoromycota</taxon>
        <taxon>Mucoromycotina</taxon>
        <taxon>Mucoromycetes</taxon>
        <taxon>Mucorales</taxon>
        <taxon>Lichtheimiaceae</taxon>
        <taxon>Circinella</taxon>
    </lineage>
</organism>
<keyword evidence="7" id="KW-1185">Reference proteome</keyword>
<comment type="caution">
    <text evidence="6">The sequence shown here is derived from an EMBL/GenBank/DDBJ whole genome shotgun (WGS) entry which is preliminary data.</text>
</comment>
<feature type="compositionally biased region" description="Low complexity" evidence="2">
    <location>
        <begin position="1173"/>
        <end position="1183"/>
    </location>
</feature>
<dbReference type="Gene3D" id="1.10.555.10">
    <property type="entry name" value="Rho GTPase activation protein"/>
    <property type="match status" value="1"/>
</dbReference>
<dbReference type="PROSITE" id="PS50238">
    <property type="entry name" value="RHOGAP"/>
    <property type="match status" value="1"/>
</dbReference>
<dbReference type="InterPro" id="IPR001849">
    <property type="entry name" value="PH_domain"/>
</dbReference>
<name>A0A8H7S9Y7_9FUNG</name>
<feature type="compositionally biased region" description="Basic and acidic residues" evidence="2">
    <location>
        <begin position="435"/>
        <end position="444"/>
    </location>
</feature>
<feature type="domain" description="PX" evidence="4">
    <location>
        <begin position="484"/>
        <end position="607"/>
    </location>
</feature>
<feature type="compositionally biased region" description="Polar residues" evidence="2">
    <location>
        <begin position="1040"/>
        <end position="1049"/>
    </location>
</feature>
<feature type="compositionally biased region" description="Low complexity" evidence="2">
    <location>
        <begin position="215"/>
        <end position="234"/>
    </location>
</feature>
<feature type="compositionally biased region" description="Polar residues" evidence="2">
    <location>
        <begin position="235"/>
        <end position="272"/>
    </location>
</feature>
<dbReference type="GO" id="GO:0005096">
    <property type="term" value="F:GTPase activator activity"/>
    <property type="evidence" value="ECO:0007669"/>
    <property type="project" value="UniProtKB-KW"/>
</dbReference>
<dbReference type="EMBL" id="JAEPRB010000047">
    <property type="protein sequence ID" value="KAG2224173.1"/>
    <property type="molecule type" value="Genomic_DNA"/>
</dbReference>
<protein>
    <recommendedName>
        <fullName evidence="8">RhoGAP-domain-containing protein</fullName>
    </recommendedName>
</protein>
<dbReference type="SUPFAM" id="SSF48350">
    <property type="entry name" value="GTPase activation domain, GAP"/>
    <property type="match status" value="1"/>
</dbReference>
<feature type="compositionally biased region" description="Low complexity" evidence="2">
    <location>
        <begin position="727"/>
        <end position="757"/>
    </location>
</feature>
<feature type="compositionally biased region" description="Polar residues" evidence="2">
    <location>
        <begin position="62"/>
        <end position="78"/>
    </location>
</feature>
<feature type="non-terminal residue" evidence="6">
    <location>
        <position position="1"/>
    </location>
</feature>
<dbReference type="InterPro" id="IPR011993">
    <property type="entry name" value="PH-like_dom_sf"/>
</dbReference>
<evidence type="ECO:0008006" key="8">
    <source>
        <dbReference type="Google" id="ProtNLM"/>
    </source>
</evidence>
<dbReference type="GO" id="GO:0035091">
    <property type="term" value="F:phosphatidylinositol binding"/>
    <property type="evidence" value="ECO:0007669"/>
    <property type="project" value="InterPro"/>
</dbReference>
<dbReference type="Proteomes" id="UP000646827">
    <property type="component" value="Unassembled WGS sequence"/>
</dbReference>
<evidence type="ECO:0000259" key="4">
    <source>
        <dbReference type="PROSITE" id="PS50195"/>
    </source>
</evidence>
<dbReference type="PANTHER" id="PTHR23176">
    <property type="entry name" value="RHO/RAC/CDC GTPASE-ACTIVATING PROTEIN"/>
    <property type="match status" value="1"/>
</dbReference>
<feature type="domain" description="PH" evidence="3">
    <location>
        <begin position="614"/>
        <end position="721"/>
    </location>
</feature>
<evidence type="ECO:0000259" key="3">
    <source>
        <dbReference type="PROSITE" id="PS50003"/>
    </source>
</evidence>
<feature type="region of interest" description="Disordered" evidence="2">
    <location>
        <begin position="62"/>
        <end position="110"/>
    </location>
</feature>
<dbReference type="PROSITE" id="PS50003">
    <property type="entry name" value="PH_DOMAIN"/>
    <property type="match status" value="1"/>
</dbReference>
<gene>
    <name evidence="6" type="ORF">INT45_001291</name>
</gene>
<dbReference type="SMART" id="SM00324">
    <property type="entry name" value="RhoGAP"/>
    <property type="match status" value="1"/>
</dbReference>
<sequence length="1199" mass="133758">RTAISPSGTKTDLAAHNEELLRIVEKQRIIINNLQKSLALMTDERDNLLERNQDLEQELIMTTQLDVQRPDPSSSLSEKTNHKQQKQQQQPKNQYQQEQQYHQQPVQEPKKEAHHLLAETIEATMLGPVPPPRSPYRAQQKDSIPSPSSTNSSSSNLVMSSVLERYGSPDSASESRMGATIVEPSLPSTYGYDNRSRAPSPSPSPSSYQQHRPHGNNNNNSHNTHSNYSNGNNHINQQDYHDNGSTMRTSSSRNVSPSPTNNHNHQYQQHVVNGNGNYSNGSNIELSESFSSSTLDFSLPPVVDAMSDKDTQKYAKYQGAHRKEAESYQHQSHQQNEYYQHSQPSQQQYSSETTLSPPPGRKPVVEQQSHHPLSPVEQNNTNNNHYQQQQQQHHTNYQYQQQQQNISHNAKNTPPQIQVEHHHYQYDNHINRSSEDHVDQRHLQQSESTPRNTRNEQEPATPTTPNVPQQPSSPHGGGFSLMAGINTRVTGSDTIQNEKGKEVVTFTISVRKAKDTTDPNSPLEELWQIQKLYSDFLALDAQLKAQGKSVASKIAKLPDRALFVTHAPSKVDQRMMAIDNYLQHALRLPLADITDLCEFLSSNVMEKKSQPKVSKYRQGYLAKRGKNFGGWKRRYFLLDGPELKYYENEEGQFLGKINLSQAQIGKQKAPENSKEAPTFKHGLIIIEPKKSAPGGLARHVLCGDSDEERDAWVDAMSQHIDHDAVAKNQEQGNKKNSSSNNKKSSSGQSFSDSANFSDPSAQASHLEILLAGTDALQKIAAANAAAAAAGAGDGNKKDKGRKGFWAKKFTGDKNGNGKNGTGAATAGATGDWLKENVDSPGPNQVFGIPLEDAIKVAKVSDQYELPAIVYRCIDYLEAKDAIQEEGIYRLSGSALKIRNLKSRFNEEGDVDLLASDEHYDIHAVSGLLKLWLRELPGNVLTTELLKEFLNVMDLVDRRERINELGRLVSMLPLQNYTLLRTLSAHLIRVVQNAGTNKMTIRNVGIVFSATLGIPTGIFSLLLTEFDYIFWTGDGTPTSTGVTNNSVNQDPASYFPPPPSARAPAPSTSIQQNNHHNSHHHHQQQQSYQQPDRVQALQEESALRNNRNSISYMLSAPRSIVGLEKNGSRGTIVVADDDDEVDDLTLDFSDEETSGNAYKTVERQPYIQPAQFHNNPSSNTTTNTRAYPTVDPHHYASHYY</sequence>
<dbReference type="Pfam" id="PF00169">
    <property type="entry name" value="PH"/>
    <property type="match status" value="1"/>
</dbReference>
<feature type="region of interest" description="Disordered" evidence="2">
    <location>
        <begin position="1040"/>
        <end position="1097"/>
    </location>
</feature>
<feature type="compositionally biased region" description="Low complexity" evidence="2">
    <location>
        <begin position="338"/>
        <end position="351"/>
    </location>
</feature>
<feature type="compositionally biased region" description="Polar residues" evidence="2">
    <location>
        <begin position="445"/>
        <end position="473"/>
    </location>
</feature>
<reference evidence="6 7" key="1">
    <citation type="submission" date="2020-12" db="EMBL/GenBank/DDBJ databases">
        <title>Metabolic potential, ecology and presence of endohyphal bacteria is reflected in genomic diversity of Mucoromycotina.</title>
        <authorList>
            <person name="Muszewska A."/>
            <person name="Okrasinska A."/>
            <person name="Steczkiewicz K."/>
            <person name="Drgas O."/>
            <person name="Orlowska M."/>
            <person name="Perlinska-Lenart U."/>
            <person name="Aleksandrzak-Piekarczyk T."/>
            <person name="Szatraj K."/>
            <person name="Zielenkiewicz U."/>
            <person name="Pilsyk S."/>
            <person name="Malc E."/>
            <person name="Mieczkowski P."/>
            <person name="Kruszewska J.S."/>
            <person name="Biernat P."/>
            <person name="Pawlowska J."/>
        </authorList>
    </citation>
    <scope>NUCLEOTIDE SEQUENCE [LARGE SCALE GENOMIC DNA]</scope>
    <source>
        <strain evidence="6 7">CBS 142.35</strain>
    </source>
</reference>
<dbReference type="PROSITE" id="PS50195">
    <property type="entry name" value="PX"/>
    <property type="match status" value="1"/>
</dbReference>
<feature type="compositionally biased region" description="Low complexity" evidence="2">
    <location>
        <begin position="143"/>
        <end position="163"/>
    </location>
</feature>
<evidence type="ECO:0000313" key="7">
    <source>
        <dbReference type="Proteomes" id="UP000646827"/>
    </source>
</evidence>
<feature type="compositionally biased region" description="Low complexity" evidence="2">
    <location>
        <begin position="273"/>
        <end position="285"/>
    </location>
</feature>
<evidence type="ECO:0000256" key="2">
    <source>
        <dbReference type="SAM" id="MobiDB-lite"/>
    </source>
</evidence>
<feature type="region of interest" description="Disordered" evidence="2">
    <location>
        <begin position="726"/>
        <end position="758"/>
    </location>
</feature>
<feature type="region of interest" description="Disordered" evidence="2">
    <location>
        <begin position="788"/>
        <end position="827"/>
    </location>
</feature>
<dbReference type="Pfam" id="PF00620">
    <property type="entry name" value="RhoGAP"/>
    <property type="match status" value="1"/>
</dbReference>
<dbReference type="Gene3D" id="2.30.29.30">
    <property type="entry name" value="Pleckstrin-homology domain (PH domain)/Phosphotyrosine-binding domain (PTB)"/>
    <property type="match status" value="1"/>
</dbReference>
<dbReference type="InterPro" id="IPR050729">
    <property type="entry name" value="Rho-GAP"/>
</dbReference>
<feature type="region of interest" description="Disordered" evidence="2">
    <location>
        <begin position="315"/>
        <end position="412"/>
    </location>
</feature>
<dbReference type="Pfam" id="PF00787">
    <property type="entry name" value="PX"/>
    <property type="match status" value="1"/>
</dbReference>